<evidence type="ECO:0000313" key="3">
    <source>
        <dbReference type="Proteomes" id="UP001152300"/>
    </source>
</evidence>
<evidence type="ECO:0000313" key="2">
    <source>
        <dbReference type="EMBL" id="KAJ8071298.1"/>
    </source>
</evidence>
<name>A0A9X0DRZ9_9HELO</name>
<feature type="region of interest" description="Disordered" evidence="1">
    <location>
        <begin position="97"/>
        <end position="117"/>
    </location>
</feature>
<protein>
    <submittedName>
        <fullName evidence="2">Uncharacterized protein</fullName>
    </submittedName>
</protein>
<reference evidence="2" key="1">
    <citation type="submission" date="2022-11" db="EMBL/GenBank/DDBJ databases">
        <title>Genome Resource of Sclerotinia nivalis Strain SnTB1, a Plant Pathogen Isolated from American Ginseng.</title>
        <authorList>
            <person name="Fan S."/>
        </authorList>
    </citation>
    <scope>NUCLEOTIDE SEQUENCE</scope>
    <source>
        <strain evidence="2">SnTB1</strain>
    </source>
</reference>
<organism evidence="2 3">
    <name type="scientific">Sclerotinia nivalis</name>
    <dbReference type="NCBI Taxonomy" id="352851"/>
    <lineage>
        <taxon>Eukaryota</taxon>
        <taxon>Fungi</taxon>
        <taxon>Dikarya</taxon>
        <taxon>Ascomycota</taxon>
        <taxon>Pezizomycotina</taxon>
        <taxon>Leotiomycetes</taxon>
        <taxon>Helotiales</taxon>
        <taxon>Sclerotiniaceae</taxon>
        <taxon>Sclerotinia</taxon>
    </lineage>
</organism>
<dbReference type="Proteomes" id="UP001152300">
    <property type="component" value="Unassembled WGS sequence"/>
</dbReference>
<dbReference type="AlphaFoldDB" id="A0A9X0DRZ9"/>
<accession>A0A9X0DRZ9</accession>
<dbReference type="OrthoDB" id="4158258at2759"/>
<proteinExistence type="predicted"/>
<gene>
    <name evidence="2" type="ORF">OCU04_001633</name>
</gene>
<evidence type="ECO:0000256" key="1">
    <source>
        <dbReference type="SAM" id="MobiDB-lite"/>
    </source>
</evidence>
<dbReference type="EMBL" id="JAPEIS010000001">
    <property type="protein sequence ID" value="KAJ8071298.1"/>
    <property type="molecule type" value="Genomic_DNA"/>
</dbReference>
<sequence>MMSAAPMLLYYRYPADLAVPYQRYSSAAYPSVSLYDSDNEPLLPRSNRLSALSTAPYPSHTYSQHMYAAPSFHNTPVSEDSIIPAIVIDVIPAERRYSSGSDSSQNDTIRPRSKAGLVSRLVRKKKDKAKNAGDEKEKRLTKVVYMPRREYLKHFARGQSGEYIGTEPHRRWTEEELEQTFGKFRPPAKRNNGMFWARG</sequence>
<comment type="caution">
    <text evidence="2">The sequence shown here is derived from an EMBL/GenBank/DDBJ whole genome shotgun (WGS) entry which is preliminary data.</text>
</comment>
<feature type="compositionally biased region" description="Polar residues" evidence="1">
    <location>
        <begin position="98"/>
        <end position="108"/>
    </location>
</feature>
<keyword evidence="3" id="KW-1185">Reference proteome</keyword>